<dbReference type="InterPro" id="IPR010751">
    <property type="entry name" value="TrfA"/>
</dbReference>
<organism evidence="1 2">
    <name type="scientific">Piscinibacter gummiphilus</name>
    <dbReference type="NCBI Taxonomy" id="946333"/>
    <lineage>
        <taxon>Bacteria</taxon>
        <taxon>Pseudomonadati</taxon>
        <taxon>Pseudomonadota</taxon>
        <taxon>Betaproteobacteria</taxon>
        <taxon>Burkholderiales</taxon>
        <taxon>Sphaerotilaceae</taxon>
        <taxon>Piscinibacter</taxon>
    </lineage>
</organism>
<name>A0ABZ0D1T7_9BURK</name>
<dbReference type="EMBL" id="CP136337">
    <property type="protein sequence ID" value="WOB11215.1"/>
    <property type="molecule type" value="Genomic_DNA"/>
</dbReference>
<gene>
    <name evidence="1" type="primary">trfA</name>
    <name evidence="1" type="ORF">RXV79_26655</name>
</gene>
<accession>A0ABZ0D1T7</accession>
<sequence>MDLIVPPPSSPSEPVNSVQMPLWDERNRGLPVTFAKSALFSVGGKRERRRLDKLPIASEGETAMVYTGEELRTDDEDVLIQLFHLARGSSVDRNEGISVRFSGHQMLRELDWKVSKEGYERLKACLTRMQNGSLHQTWKVKNRKMVYAANIIRKWVLAEGGPKQQQWCVWLEPEIRHLFDPNYALLDWNERMSVSKPIARWLHAFMAPVAKSEVFVAPEEVIRKLSGSTASTMPKFRQSLKEALKEMEHARLIFSWKLWDGYLYVAREPDQDINRATQAAALEYAKQQRAEASNEVTS</sequence>
<reference evidence="1 2" key="1">
    <citation type="submission" date="2023-10" db="EMBL/GenBank/DDBJ databases">
        <title>Bacteria for the degradation of biodegradable plastic PBAT(Polybutylene adipate terephthalate).</title>
        <authorList>
            <person name="Weon H.-Y."/>
            <person name="Yeon J."/>
        </authorList>
    </citation>
    <scope>NUCLEOTIDE SEQUENCE [LARGE SCALE GENOMIC DNA]</scope>
    <source>
        <strain evidence="1 2">SBD 7-3</strain>
        <plasmid evidence="1 2">unnamed1</plasmid>
    </source>
</reference>
<protein>
    <submittedName>
        <fullName evidence="1">Plasmid replication initiator TrfA</fullName>
    </submittedName>
</protein>
<evidence type="ECO:0000313" key="2">
    <source>
        <dbReference type="Proteomes" id="UP001303946"/>
    </source>
</evidence>
<dbReference type="Proteomes" id="UP001303946">
    <property type="component" value="Plasmid unnamed1"/>
</dbReference>
<evidence type="ECO:0000313" key="1">
    <source>
        <dbReference type="EMBL" id="WOB11215.1"/>
    </source>
</evidence>
<geneLocation type="plasmid" evidence="1 2">
    <name>unnamed1</name>
</geneLocation>
<keyword evidence="1" id="KW-0614">Plasmid</keyword>
<dbReference type="RefSeq" id="WP_316704405.1">
    <property type="nucleotide sequence ID" value="NZ_CP136337.1"/>
</dbReference>
<keyword evidence="2" id="KW-1185">Reference proteome</keyword>
<proteinExistence type="predicted"/>
<dbReference type="Pfam" id="PF07042">
    <property type="entry name" value="TrfA"/>
    <property type="match status" value="1"/>
</dbReference>